<organism evidence="16 17">
    <name type="scientific">Halobellus rubicundus</name>
    <dbReference type="NCBI Taxonomy" id="2996466"/>
    <lineage>
        <taxon>Archaea</taxon>
        <taxon>Methanobacteriati</taxon>
        <taxon>Methanobacteriota</taxon>
        <taxon>Stenosarchaea group</taxon>
        <taxon>Halobacteria</taxon>
        <taxon>Halobacteriales</taxon>
        <taxon>Haloferacaceae</taxon>
        <taxon>Halobellus</taxon>
    </lineage>
</organism>
<dbReference type="Pfam" id="PF16927">
    <property type="entry name" value="HisKA_7TM"/>
    <property type="match status" value="1"/>
</dbReference>
<name>A0ABD5MDL9_9EURY</name>
<keyword evidence="6" id="KW-0547">Nucleotide-binding</keyword>
<dbReference type="CDD" id="cd00082">
    <property type="entry name" value="HisKA"/>
    <property type="match status" value="1"/>
</dbReference>
<dbReference type="SMART" id="SM00388">
    <property type="entry name" value="HisKA"/>
    <property type="match status" value="1"/>
</dbReference>
<dbReference type="SUPFAM" id="SSF47384">
    <property type="entry name" value="Homodimeric domain of signal transducing histidine kinase"/>
    <property type="match status" value="1"/>
</dbReference>
<keyword evidence="17" id="KW-1185">Reference proteome</keyword>
<dbReference type="EC" id="2.7.13.3" evidence="3"/>
<dbReference type="GO" id="GO:0000160">
    <property type="term" value="P:phosphorelay signal transduction system"/>
    <property type="evidence" value="ECO:0007669"/>
    <property type="project" value="UniProtKB-KW"/>
</dbReference>
<evidence type="ECO:0000259" key="15">
    <source>
        <dbReference type="PROSITE" id="PS50112"/>
    </source>
</evidence>
<feature type="transmembrane region" description="Helical" evidence="13">
    <location>
        <begin position="38"/>
        <end position="60"/>
    </location>
</feature>
<dbReference type="Gene3D" id="3.30.565.10">
    <property type="entry name" value="Histidine kinase-like ATPase, C-terminal domain"/>
    <property type="match status" value="1"/>
</dbReference>
<dbReference type="EMBL" id="JBGNYA010000001">
    <property type="protein sequence ID" value="MFA1611088.1"/>
    <property type="molecule type" value="Genomic_DNA"/>
</dbReference>
<dbReference type="SUPFAM" id="SSF55874">
    <property type="entry name" value="ATPase domain of HSP90 chaperone/DNA topoisomerase II/histidine kinase"/>
    <property type="match status" value="1"/>
</dbReference>
<dbReference type="InterPro" id="IPR005467">
    <property type="entry name" value="His_kinase_dom"/>
</dbReference>
<protein>
    <recommendedName>
        <fullName evidence="3">histidine kinase</fullName>
        <ecNumber evidence="3">2.7.13.3</ecNumber>
    </recommendedName>
</protein>
<feature type="region of interest" description="Disordered" evidence="12">
    <location>
        <begin position="488"/>
        <end position="521"/>
    </location>
</feature>
<reference evidence="16 17" key="1">
    <citation type="submission" date="2024-08" db="EMBL/GenBank/DDBJ databases">
        <title>Halobellus sp. MBLA0158 whole genome sequence.</title>
        <authorList>
            <person name="Hwang C.Y."/>
            <person name="Cho E.-S."/>
            <person name="Seo M.-J."/>
        </authorList>
    </citation>
    <scope>NUCLEOTIDE SEQUENCE [LARGE SCALE GENOMIC DNA]</scope>
    <source>
        <strain evidence="16 17">MBLA0158</strain>
    </source>
</reference>
<feature type="transmembrane region" description="Helical" evidence="13">
    <location>
        <begin position="104"/>
        <end position="127"/>
    </location>
</feature>
<dbReference type="InterPro" id="IPR036890">
    <property type="entry name" value="HATPase_C_sf"/>
</dbReference>
<evidence type="ECO:0000259" key="14">
    <source>
        <dbReference type="PROSITE" id="PS50109"/>
    </source>
</evidence>
<feature type="domain" description="Histidine kinase" evidence="14">
    <location>
        <begin position="353"/>
        <end position="581"/>
    </location>
</feature>
<dbReference type="GO" id="GO:0016020">
    <property type="term" value="C:membrane"/>
    <property type="evidence" value="ECO:0007669"/>
    <property type="project" value="UniProtKB-SubCell"/>
</dbReference>
<dbReference type="InterPro" id="IPR031621">
    <property type="entry name" value="HisKA_7TM"/>
</dbReference>
<gene>
    <name evidence="16" type="ORF">OS889_08740</name>
</gene>
<dbReference type="InterPro" id="IPR003661">
    <property type="entry name" value="HisK_dim/P_dom"/>
</dbReference>
<comment type="caution">
    <text evidence="16">The sequence shown here is derived from an EMBL/GenBank/DDBJ whole genome shotgun (WGS) entry which is preliminary data.</text>
</comment>
<evidence type="ECO:0000256" key="2">
    <source>
        <dbReference type="ARBA" id="ARBA00004141"/>
    </source>
</evidence>
<accession>A0ABD5MDL9</accession>
<evidence type="ECO:0000313" key="16">
    <source>
        <dbReference type="EMBL" id="MFA1611088.1"/>
    </source>
</evidence>
<keyword evidence="11 13" id="KW-0472">Membrane</keyword>
<keyword evidence="5 13" id="KW-0812">Transmembrane</keyword>
<evidence type="ECO:0000256" key="11">
    <source>
        <dbReference type="ARBA" id="ARBA00023136"/>
    </source>
</evidence>
<evidence type="ECO:0000313" key="17">
    <source>
        <dbReference type="Proteomes" id="UP001570511"/>
    </source>
</evidence>
<dbReference type="PANTHER" id="PTHR42878">
    <property type="entry name" value="TWO-COMPONENT HISTIDINE KINASE"/>
    <property type="match status" value="1"/>
</dbReference>
<dbReference type="Pfam" id="PF00512">
    <property type="entry name" value="HisKA"/>
    <property type="match status" value="1"/>
</dbReference>
<feature type="transmembrane region" description="Helical" evidence="13">
    <location>
        <begin position="147"/>
        <end position="174"/>
    </location>
</feature>
<dbReference type="Gene3D" id="3.30.450.20">
    <property type="entry name" value="PAS domain"/>
    <property type="match status" value="1"/>
</dbReference>
<dbReference type="InterPro" id="IPR000014">
    <property type="entry name" value="PAS"/>
</dbReference>
<feature type="transmembrane region" description="Helical" evidence="13">
    <location>
        <begin position="6"/>
        <end position="26"/>
    </location>
</feature>
<keyword evidence="7 16" id="KW-0418">Kinase</keyword>
<dbReference type="PROSITE" id="PS50112">
    <property type="entry name" value="PAS"/>
    <property type="match status" value="1"/>
</dbReference>
<evidence type="ECO:0000256" key="9">
    <source>
        <dbReference type="ARBA" id="ARBA00022989"/>
    </source>
</evidence>
<proteinExistence type="predicted"/>
<keyword evidence="8" id="KW-0067">ATP-binding</keyword>
<dbReference type="Proteomes" id="UP001570511">
    <property type="component" value="Unassembled WGS sequence"/>
</dbReference>
<dbReference type="InterPro" id="IPR050351">
    <property type="entry name" value="BphY/WalK/GraS-like"/>
</dbReference>
<comment type="subcellular location">
    <subcellularLocation>
        <location evidence="2">Membrane</location>
        <topology evidence="2">Multi-pass membrane protein</topology>
    </subcellularLocation>
</comment>
<keyword evidence="10" id="KW-0902">Two-component regulatory system</keyword>
<dbReference type="InterPro" id="IPR035965">
    <property type="entry name" value="PAS-like_dom_sf"/>
</dbReference>
<dbReference type="SMART" id="SM00387">
    <property type="entry name" value="HATPase_c"/>
    <property type="match status" value="1"/>
</dbReference>
<dbReference type="GO" id="GO:0005524">
    <property type="term" value="F:ATP binding"/>
    <property type="evidence" value="ECO:0007669"/>
    <property type="project" value="UniProtKB-KW"/>
</dbReference>
<evidence type="ECO:0000256" key="3">
    <source>
        <dbReference type="ARBA" id="ARBA00012438"/>
    </source>
</evidence>
<evidence type="ECO:0000256" key="8">
    <source>
        <dbReference type="ARBA" id="ARBA00022840"/>
    </source>
</evidence>
<sequence>MVDLLGGAVVVSAFAAGAGTLGLMWYLRQYREAVSATWFIATLGVQALIAFAYGLGLLVFDPALRAHAEAVVWVGLAWLGPLFLGFALSYTGRRDLFRSRRFRTLFAVPTVGSLLALTHPLHGLLWQEFRITPLFGLATVRYEIQPLGFAVAAIALAAAAVAVLLLVETIVAYGPLYRREAIAVAVSTLPPAAAFVVWLAGVGPWPELNLGVAMLVPHVLFDAYAFVGTHMFETNPTTQRAAARSALDDLDNPLFVVDADGRVVKRNDRAESLFDAEMAPRQPIALDRLVGVDLATLLEAGEIEVDREGGRVFSVSYTPLTDSADTEVGGLVVLYDISTERRQNQQLDVLNRILRHNLRNELTVILGRAQLIESAATDSDLGSQAGTIRKAGERLRSISEKARDFSRVADREPRWVETDLASLVASVVHEAREAHPEAEVDVEVDVGAEESPSSVRVDPDLLSLALSNLVDNAIVHAVDEPTVRIRVSDQAGSGNEREIESGPEGGTDPERGGIRIAVSDDNPEIDASELAPIRSGDETDLQHGSGIGLWIVKWCVTALQGELRFEYDGGNVVVIELPPVESADGSR</sequence>
<evidence type="ECO:0000256" key="10">
    <source>
        <dbReference type="ARBA" id="ARBA00023012"/>
    </source>
</evidence>
<evidence type="ECO:0000256" key="5">
    <source>
        <dbReference type="ARBA" id="ARBA00022692"/>
    </source>
</evidence>
<dbReference type="AlphaFoldDB" id="A0ABD5MDL9"/>
<dbReference type="PROSITE" id="PS50109">
    <property type="entry name" value="HIS_KIN"/>
    <property type="match status" value="1"/>
</dbReference>
<dbReference type="Pfam" id="PF02518">
    <property type="entry name" value="HATPase_c"/>
    <property type="match status" value="1"/>
</dbReference>
<feature type="transmembrane region" description="Helical" evidence="13">
    <location>
        <begin position="181"/>
        <end position="202"/>
    </location>
</feature>
<evidence type="ECO:0000256" key="13">
    <source>
        <dbReference type="SAM" id="Phobius"/>
    </source>
</evidence>
<dbReference type="InterPro" id="IPR003594">
    <property type="entry name" value="HATPase_dom"/>
</dbReference>
<evidence type="ECO:0000256" key="7">
    <source>
        <dbReference type="ARBA" id="ARBA00022777"/>
    </source>
</evidence>
<feature type="domain" description="PAS" evidence="15">
    <location>
        <begin position="239"/>
        <end position="274"/>
    </location>
</feature>
<dbReference type="PANTHER" id="PTHR42878:SF7">
    <property type="entry name" value="SENSOR HISTIDINE KINASE GLRK"/>
    <property type="match status" value="1"/>
</dbReference>
<evidence type="ECO:0000256" key="4">
    <source>
        <dbReference type="ARBA" id="ARBA00022679"/>
    </source>
</evidence>
<keyword evidence="9 13" id="KW-1133">Transmembrane helix</keyword>
<dbReference type="RefSeq" id="WP_372389110.1">
    <property type="nucleotide sequence ID" value="NZ_JBGNYA010000001.1"/>
</dbReference>
<keyword evidence="4" id="KW-0808">Transferase</keyword>
<comment type="catalytic activity">
    <reaction evidence="1">
        <text>ATP + protein L-histidine = ADP + protein N-phospho-L-histidine.</text>
        <dbReference type="EC" id="2.7.13.3"/>
    </reaction>
</comment>
<evidence type="ECO:0000256" key="1">
    <source>
        <dbReference type="ARBA" id="ARBA00000085"/>
    </source>
</evidence>
<dbReference type="InterPro" id="IPR036097">
    <property type="entry name" value="HisK_dim/P_sf"/>
</dbReference>
<evidence type="ECO:0000256" key="6">
    <source>
        <dbReference type="ARBA" id="ARBA00022741"/>
    </source>
</evidence>
<dbReference type="GO" id="GO:0004673">
    <property type="term" value="F:protein histidine kinase activity"/>
    <property type="evidence" value="ECO:0007669"/>
    <property type="project" value="UniProtKB-EC"/>
</dbReference>
<dbReference type="Gene3D" id="1.10.287.130">
    <property type="match status" value="1"/>
</dbReference>
<evidence type="ECO:0000256" key="12">
    <source>
        <dbReference type="SAM" id="MobiDB-lite"/>
    </source>
</evidence>
<feature type="transmembrane region" description="Helical" evidence="13">
    <location>
        <begin position="72"/>
        <end position="92"/>
    </location>
</feature>
<dbReference type="SUPFAM" id="SSF55785">
    <property type="entry name" value="PYP-like sensor domain (PAS domain)"/>
    <property type="match status" value="1"/>
</dbReference>